<feature type="transmembrane region" description="Helical" evidence="6">
    <location>
        <begin position="40"/>
        <end position="58"/>
    </location>
</feature>
<dbReference type="InterPro" id="IPR037185">
    <property type="entry name" value="EmrE-like"/>
</dbReference>
<dbReference type="InterPro" id="IPR000620">
    <property type="entry name" value="EamA_dom"/>
</dbReference>
<protein>
    <recommendedName>
        <fullName evidence="7">EamA domain-containing protein</fullName>
    </recommendedName>
</protein>
<evidence type="ECO:0000313" key="8">
    <source>
        <dbReference type="EMBL" id="KGJ92534.1"/>
    </source>
</evidence>
<evidence type="ECO:0000256" key="3">
    <source>
        <dbReference type="ARBA" id="ARBA00022692"/>
    </source>
</evidence>
<name>A0A099KP55_COLPS</name>
<dbReference type="PANTHER" id="PTHR42920:SF5">
    <property type="entry name" value="EAMA DOMAIN-CONTAINING PROTEIN"/>
    <property type="match status" value="1"/>
</dbReference>
<evidence type="ECO:0000313" key="9">
    <source>
        <dbReference type="Proteomes" id="UP000029843"/>
    </source>
</evidence>
<feature type="domain" description="EamA" evidence="7">
    <location>
        <begin position="155"/>
        <end position="300"/>
    </location>
</feature>
<dbReference type="EMBL" id="JQED01000017">
    <property type="protein sequence ID" value="KGJ92534.1"/>
    <property type="molecule type" value="Genomic_DNA"/>
</dbReference>
<organism evidence="8 9">
    <name type="scientific">Colwellia psychrerythraea</name>
    <name type="common">Vibrio psychroerythus</name>
    <dbReference type="NCBI Taxonomy" id="28229"/>
    <lineage>
        <taxon>Bacteria</taxon>
        <taxon>Pseudomonadati</taxon>
        <taxon>Pseudomonadota</taxon>
        <taxon>Gammaproteobacteria</taxon>
        <taxon>Alteromonadales</taxon>
        <taxon>Colwelliaceae</taxon>
        <taxon>Colwellia</taxon>
    </lineage>
</organism>
<dbReference type="InterPro" id="IPR051258">
    <property type="entry name" value="Diverse_Substrate_Transporter"/>
</dbReference>
<feature type="domain" description="EamA" evidence="7">
    <location>
        <begin position="9"/>
        <end position="146"/>
    </location>
</feature>
<reference evidence="8 9" key="1">
    <citation type="submission" date="2014-08" db="EMBL/GenBank/DDBJ databases">
        <title>Genomic and Phenotypic Diversity of Colwellia psychrerythraea strains from Disparate Marine Basins.</title>
        <authorList>
            <person name="Techtmann S.M."/>
            <person name="Stelling S.C."/>
            <person name="Utturkar S.M."/>
            <person name="Alshibli N."/>
            <person name="Harris A."/>
            <person name="Brown S.D."/>
            <person name="Hazen T.C."/>
        </authorList>
    </citation>
    <scope>NUCLEOTIDE SEQUENCE [LARGE SCALE GENOMIC DNA]</scope>
    <source>
        <strain evidence="8 9">ND2E</strain>
    </source>
</reference>
<evidence type="ECO:0000256" key="4">
    <source>
        <dbReference type="ARBA" id="ARBA00022989"/>
    </source>
</evidence>
<keyword evidence="3 6" id="KW-0812">Transmembrane</keyword>
<feature type="transmembrane region" description="Helical" evidence="6">
    <location>
        <begin position="130"/>
        <end position="146"/>
    </location>
</feature>
<comment type="caution">
    <text evidence="8">The sequence shown here is derived from an EMBL/GenBank/DDBJ whole genome shotgun (WGS) entry which is preliminary data.</text>
</comment>
<dbReference type="SUPFAM" id="SSF103481">
    <property type="entry name" value="Multidrug resistance efflux transporter EmrE"/>
    <property type="match status" value="2"/>
</dbReference>
<comment type="subcellular location">
    <subcellularLocation>
        <location evidence="1">Cell membrane</location>
        <topology evidence="1">Multi-pass membrane protein</topology>
    </subcellularLocation>
</comment>
<dbReference type="OrthoDB" id="9804865at2"/>
<feature type="transmembrane region" description="Helical" evidence="6">
    <location>
        <begin position="70"/>
        <end position="91"/>
    </location>
</feature>
<keyword evidence="4 6" id="KW-1133">Transmembrane helix</keyword>
<evidence type="ECO:0000256" key="5">
    <source>
        <dbReference type="ARBA" id="ARBA00023136"/>
    </source>
</evidence>
<evidence type="ECO:0000256" key="1">
    <source>
        <dbReference type="ARBA" id="ARBA00004651"/>
    </source>
</evidence>
<dbReference type="PATRIC" id="fig|28229.4.peg.1822"/>
<sequence>MTVTSPRIATMLLLIVCFIWGVEFVPIDLAIEVMPTNTFNAIRFAVATLSMLPLLWIVQKKNKDNDKPINYVLLIRSGMLLGFFLFIGFYTQTEGMRFTTVTNAGFITGLCVPLVPVLGFLIFRNVVPKSVWIGVITATAGLYLLTIGDKLVFNKGDILVLICAFGFAGHIIMTDRLVDNFPIIPLSIVQIFAVSLYSTIAIFIGPDPAFYYHDAEPVSWHQQLFTPLMIFAILVSGILGTAYAFWAQSVSQTLLKPHKVALIFAAEPVFACITAWIFLDEVLGEKGIIGAGLILAGMLVSELGDRKQQVELRPLDQTSALK</sequence>
<dbReference type="GO" id="GO:0005886">
    <property type="term" value="C:plasma membrane"/>
    <property type="evidence" value="ECO:0007669"/>
    <property type="project" value="UniProtKB-SubCell"/>
</dbReference>
<feature type="transmembrane region" description="Helical" evidence="6">
    <location>
        <begin position="285"/>
        <end position="304"/>
    </location>
</feature>
<gene>
    <name evidence="8" type="ORF">ND2E_2782</name>
</gene>
<dbReference type="RefSeq" id="WP_033093562.1">
    <property type="nucleotide sequence ID" value="NZ_JQED01000017.1"/>
</dbReference>
<keyword evidence="5 6" id="KW-0472">Membrane</keyword>
<evidence type="ECO:0000256" key="6">
    <source>
        <dbReference type="SAM" id="Phobius"/>
    </source>
</evidence>
<dbReference type="PANTHER" id="PTHR42920">
    <property type="entry name" value="OS03G0707200 PROTEIN-RELATED"/>
    <property type="match status" value="1"/>
</dbReference>
<proteinExistence type="predicted"/>
<accession>A0A099KP55</accession>
<evidence type="ECO:0000259" key="7">
    <source>
        <dbReference type="Pfam" id="PF00892"/>
    </source>
</evidence>
<feature type="transmembrane region" description="Helical" evidence="6">
    <location>
        <begin position="260"/>
        <end position="279"/>
    </location>
</feature>
<feature type="transmembrane region" description="Helical" evidence="6">
    <location>
        <begin position="103"/>
        <end position="123"/>
    </location>
</feature>
<dbReference type="Proteomes" id="UP000029843">
    <property type="component" value="Unassembled WGS sequence"/>
</dbReference>
<keyword evidence="2" id="KW-1003">Cell membrane</keyword>
<feature type="transmembrane region" description="Helical" evidence="6">
    <location>
        <begin position="181"/>
        <end position="204"/>
    </location>
</feature>
<dbReference type="Pfam" id="PF00892">
    <property type="entry name" value="EamA"/>
    <property type="match status" value="2"/>
</dbReference>
<evidence type="ECO:0000256" key="2">
    <source>
        <dbReference type="ARBA" id="ARBA00022475"/>
    </source>
</evidence>
<feature type="transmembrane region" description="Helical" evidence="6">
    <location>
        <begin position="158"/>
        <end position="174"/>
    </location>
</feature>
<dbReference type="AlphaFoldDB" id="A0A099KP55"/>
<feature type="transmembrane region" description="Helical" evidence="6">
    <location>
        <begin position="224"/>
        <end position="248"/>
    </location>
</feature>